<accession>A0AAE3IZD7</accession>
<evidence type="ECO:0000313" key="2">
    <source>
        <dbReference type="EMBL" id="MCU9614865.1"/>
    </source>
</evidence>
<evidence type="ECO:0000313" key="3">
    <source>
        <dbReference type="Proteomes" id="UP001209318"/>
    </source>
</evidence>
<dbReference type="Proteomes" id="UP001209318">
    <property type="component" value="Unassembled WGS sequence"/>
</dbReference>
<comment type="caution">
    <text evidence="2">The sequence shown here is derived from an EMBL/GenBank/DDBJ whole genome shotgun (WGS) entry which is preliminary data.</text>
</comment>
<dbReference type="AlphaFoldDB" id="A0AAE3IZD7"/>
<gene>
    <name evidence="2" type="ORF">OEV98_15075</name>
</gene>
<feature type="transmembrane region" description="Helical" evidence="1">
    <location>
        <begin position="132"/>
        <end position="154"/>
    </location>
</feature>
<dbReference type="RefSeq" id="WP_263074186.1">
    <property type="nucleotide sequence ID" value="NZ_JAOUSF010000005.1"/>
</dbReference>
<proteinExistence type="predicted"/>
<keyword evidence="3" id="KW-1185">Reference proteome</keyword>
<reference evidence="2" key="1">
    <citation type="submission" date="2022-10" db="EMBL/GenBank/DDBJ databases">
        <title>Description of Fervidibacillus gen. nov. in the family Fervidibacillaceae fam. nov. with two species, Fervidibacillus albus sp. nov., and Fervidibacillus halotolerans sp. nov., isolated from tidal flat sediments.</title>
        <authorList>
            <person name="Kwon K.K."/>
            <person name="Yang S.-H."/>
        </authorList>
    </citation>
    <scope>NUCLEOTIDE SEQUENCE</scope>
    <source>
        <strain evidence="2">JCM 19140</strain>
    </source>
</reference>
<name>A0AAE3IZD7_9BACI</name>
<evidence type="ECO:0000256" key="1">
    <source>
        <dbReference type="SAM" id="Phobius"/>
    </source>
</evidence>
<feature type="transmembrane region" description="Helical" evidence="1">
    <location>
        <begin position="102"/>
        <end position="120"/>
    </location>
</feature>
<keyword evidence="1" id="KW-1133">Transmembrane helix</keyword>
<dbReference type="InterPro" id="IPR048147">
    <property type="entry name" value="CBO0543-like"/>
</dbReference>
<feature type="transmembrane region" description="Helical" evidence="1">
    <location>
        <begin position="34"/>
        <end position="53"/>
    </location>
</feature>
<protein>
    <submittedName>
        <fullName evidence="2">Uncharacterized protein</fullName>
    </submittedName>
</protein>
<keyword evidence="1" id="KW-0472">Membrane</keyword>
<organism evidence="2 3">
    <name type="scientific">Perspicuibacillus lycopersici</name>
    <dbReference type="NCBI Taxonomy" id="1325689"/>
    <lineage>
        <taxon>Bacteria</taxon>
        <taxon>Bacillati</taxon>
        <taxon>Bacillota</taxon>
        <taxon>Bacilli</taxon>
        <taxon>Bacillales</taxon>
        <taxon>Bacillaceae</taxon>
        <taxon>Perspicuibacillus</taxon>
    </lineage>
</organism>
<keyword evidence="1" id="KW-0812">Transmembrane</keyword>
<sequence length="172" mass="20876">MQNKTVDKTIELSAWTVTILLLIKFVPKRRIREAIIPFFFKQCITWIFGLMVVEKRLISYPIRLFFNRATKSSFTFEYFVYPSLCVLFNLYYPKKSNNVQKLLYYFFHTAIITCFEIYAVKFTKLIKYDKWSWYWSFASIWVTYYLSHIFYQWYFKNGVSNKKMVTSAEPSS</sequence>
<dbReference type="NCBIfam" id="NF041644">
    <property type="entry name" value="CBO0543_fam"/>
    <property type="match status" value="1"/>
</dbReference>
<dbReference type="EMBL" id="JAOUSF010000005">
    <property type="protein sequence ID" value="MCU9614865.1"/>
    <property type="molecule type" value="Genomic_DNA"/>
</dbReference>
<feature type="transmembrane region" description="Helical" evidence="1">
    <location>
        <begin position="73"/>
        <end position="90"/>
    </location>
</feature>